<name>A0A0P7XWL3_9HYPH</name>
<feature type="compositionally biased region" description="Basic and acidic residues" evidence="1">
    <location>
        <begin position="130"/>
        <end position="150"/>
    </location>
</feature>
<accession>A0A0P7XWL3</accession>
<protein>
    <submittedName>
        <fullName evidence="2">Uncharacterized protein</fullName>
    </submittedName>
</protein>
<evidence type="ECO:0000313" key="2">
    <source>
        <dbReference type="EMBL" id="KPQ08888.1"/>
    </source>
</evidence>
<organism evidence="2 3">
    <name type="scientific">Saliniramus fredricksonii</name>
    <dbReference type="NCBI Taxonomy" id="1653334"/>
    <lineage>
        <taxon>Bacteria</taxon>
        <taxon>Pseudomonadati</taxon>
        <taxon>Pseudomonadota</taxon>
        <taxon>Alphaproteobacteria</taxon>
        <taxon>Hyphomicrobiales</taxon>
        <taxon>Salinarimonadaceae</taxon>
        <taxon>Saliniramus</taxon>
    </lineage>
</organism>
<dbReference type="EMBL" id="LJSX01000039">
    <property type="protein sequence ID" value="KPQ08888.1"/>
    <property type="molecule type" value="Genomic_DNA"/>
</dbReference>
<gene>
    <name evidence="2" type="ORF">HLUCCO17_16785</name>
</gene>
<dbReference type="RefSeq" id="WP_131817692.1">
    <property type="nucleotide sequence ID" value="NZ_FMBM01000001.1"/>
</dbReference>
<reference evidence="2 3" key="1">
    <citation type="submission" date="2015-09" db="EMBL/GenBank/DDBJ databases">
        <title>Identification and resolution of microdiversity through metagenomic sequencing of parallel consortia.</title>
        <authorList>
            <person name="Nelson W.C."/>
            <person name="Romine M.F."/>
            <person name="Lindemann S.R."/>
        </authorList>
    </citation>
    <scope>NUCLEOTIDE SEQUENCE [LARGE SCALE GENOMIC DNA]</scope>
    <source>
        <strain evidence="2">HL-109</strain>
    </source>
</reference>
<evidence type="ECO:0000313" key="3">
    <source>
        <dbReference type="Proteomes" id="UP000050497"/>
    </source>
</evidence>
<sequence>MGHNSHIPGRNGHESINCADPTKIQAKSTNVTADVTPDVTANVTSGIQLPEAGGPRKAVDHSCGMTPQADIGLRSGAAGAAHMEQGLHGGGFAASTAASARENASADTHHAGHHAGIDGPLSEQTNRNTLIEHADHRAQGRRSRNGESRKRFSQGDLLRNLPQNLSRDRDAYVFQRRVPKSVFGSTAETAFTKKHSSRILRIRLGPMTPPEAKKRARHLNAFFDILVASMSSTVNTPMNKNMISSEQPDPFDILAGELRRLRDAFAGAAPPLDPATAIYATHIRDIVHAERARKGGESDDIVARHAPQITANAFSRMQTFSSLMDQLNGDPGLLDHLGAMIGDRNRQPSGPQDAAHDEDFRYAHRSTGPMKYSDHDGAEHAQGRIRMNLLGHQGGDKTVNPDAASMPLGTATAPVRGAG</sequence>
<proteinExistence type="predicted"/>
<feature type="compositionally biased region" description="Low complexity" evidence="1">
    <location>
        <begin position="95"/>
        <end position="106"/>
    </location>
</feature>
<comment type="caution">
    <text evidence="2">The sequence shown here is derived from an EMBL/GenBank/DDBJ whole genome shotgun (WGS) entry which is preliminary data.</text>
</comment>
<feature type="region of interest" description="Disordered" evidence="1">
    <location>
        <begin position="395"/>
        <end position="419"/>
    </location>
</feature>
<feature type="region of interest" description="Disordered" evidence="1">
    <location>
        <begin position="95"/>
        <end position="161"/>
    </location>
</feature>
<dbReference type="AlphaFoldDB" id="A0A0P7XWL3"/>
<dbReference type="Proteomes" id="UP000050497">
    <property type="component" value="Unassembled WGS sequence"/>
</dbReference>
<evidence type="ECO:0000256" key="1">
    <source>
        <dbReference type="SAM" id="MobiDB-lite"/>
    </source>
</evidence>